<dbReference type="Proteomes" id="UP000827872">
    <property type="component" value="Linkage Group LG12"/>
</dbReference>
<gene>
    <name evidence="1" type="ORF">K3G42_010737</name>
</gene>
<proteinExistence type="predicted"/>
<evidence type="ECO:0000313" key="2">
    <source>
        <dbReference type="Proteomes" id="UP000827872"/>
    </source>
</evidence>
<organism evidence="1 2">
    <name type="scientific">Sphaerodactylus townsendi</name>
    <dbReference type="NCBI Taxonomy" id="933632"/>
    <lineage>
        <taxon>Eukaryota</taxon>
        <taxon>Metazoa</taxon>
        <taxon>Chordata</taxon>
        <taxon>Craniata</taxon>
        <taxon>Vertebrata</taxon>
        <taxon>Euteleostomi</taxon>
        <taxon>Lepidosauria</taxon>
        <taxon>Squamata</taxon>
        <taxon>Bifurcata</taxon>
        <taxon>Gekkota</taxon>
        <taxon>Sphaerodactylidae</taxon>
        <taxon>Sphaerodactylus</taxon>
    </lineage>
</organism>
<sequence>MMLGCLSGGLKLGPRKWLTKSFPIEATMDERITGIPLCPLPHRHDVTDVSSSMKRGWTLFWAAVVQDKRPLPAAGPGRCPEHPRGPFAEIQQPPFPARFTGRGVLGPHQPE</sequence>
<dbReference type="EMBL" id="CM037625">
    <property type="protein sequence ID" value="KAH7997950.1"/>
    <property type="molecule type" value="Genomic_DNA"/>
</dbReference>
<reference evidence="1" key="1">
    <citation type="submission" date="2021-08" db="EMBL/GenBank/DDBJ databases">
        <title>The first chromosome-level gecko genome reveals the dynamic sex chromosomes of Neotropical dwarf geckos (Sphaerodactylidae: Sphaerodactylus).</title>
        <authorList>
            <person name="Pinto B.J."/>
            <person name="Keating S.E."/>
            <person name="Gamble T."/>
        </authorList>
    </citation>
    <scope>NUCLEOTIDE SEQUENCE</scope>
    <source>
        <strain evidence="1">TG3544</strain>
    </source>
</reference>
<protein>
    <submittedName>
        <fullName evidence="1">Uncharacterized protein</fullName>
    </submittedName>
</protein>
<evidence type="ECO:0000313" key="1">
    <source>
        <dbReference type="EMBL" id="KAH7997950.1"/>
    </source>
</evidence>
<comment type="caution">
    <text evidence="1">The sequence shown here is derived from an EMBL/GenBank/DDBJ whole genome shotgun (WGS) entry which is preliminary data.</text>
</comment>
<keyword evidence="2" id="KW-1185">Reference proteome</keyword>
<accession>A0ACB8EYS7</accession>
<name>A0ACB8EYS7_9SAUR</name>